<dbReference type="Pfam" id="PF00098">
    <property type="entry name" value="zf-CCHC"/>
    <property type="match status" value="1"/>
</dbReference>
<dbReference type="PROSITE" id="PS00141">
    <property type="entry name" value="ASP_PROTEASE"/>
    <property type="match status" value="1"/>
</dbReference>
<keyword evidence="2" id="KW-0862">Zinc</keyword>
<dbReference type="SUPFAM" id="SSF57756">
    <property type="entry name" value="Retrovirus zinc finger-like domains"/>
    <property type="match status" value="1"/>
</dbReference>
<accession>A0A9Q3FIU6</accession>
<gene>
    <name evidence="6" type="ORF">O181_078363</name>
</gene>
<dbReference type="EMBL" id="AVOT02043227">
    <property type="protein sequence ID" value="MBW0538648.1"/>
    <property type="molecule type" value="Genomic_DNA"/>
</dbReference>
<evidence type="ECO:0000256" key="2">
    <source>
        <dbReference type="PROSITE-ProRule" id="PRU00047"/>
    </source>
</evidence>
<dbReference type="InterPro" id="IPR001878">
    <property type="entry name" value="Znf_CCHC"/>
</dbReference>
<sequence length="129" mass="13863">MIRQITTASPSFDHSTKIARINASFPGHKNQNAGQKSRSTSAPQSIACTTKPKKEPKTFDPSKPCFYCGELGHWVPNCEIRQKTLKIRAQSTAANASVASFDAGPSLESLEALLDSGATHSVLESDKSD</sequence>
<reference evidence="6" key="1">
    <citation type="submission" date="2021-03" db="EMBL/GenBank/DDBJ databases">
        <title>Draft genome sequence of rust myrtle Austropuccinia psidii MF-1, a brazilian biotype.</title>
        <authorList>
            <person name="Quecine M.C."/>
            <person name="Pachon D.M.R."/>
            <person name="Bonatelli M.L."/>
            <person name="Correr F.H."/>
            <person name="Franceschini L.M."/>
            <person name="Leite T.F."/>
            <person name="Margarido G.R.A."/>
            <person name="Almeida C.A."/>
            <person name="Ferrarezi J.A."/>
            <person name="Labate C.A."/>
        </authorList>
    </citation>
    <scope>NUCLEOTIDE SEQUENCE</scope>
    <source>
        <strain evidence="6">MF-1</strain>
    </source>
</reference>
<evidence type="ECO:0000259" key="5">
    <source>
        <dbReference type="PROSITE" id="PS50175"/>
    </source>
</evidence>
<dbReference type="AlphaFoldDB" id="A0A9Q3FIU6"/>
<dbReference type="InterPro" id="IPR036875">
    <property type="entry name" value="Znf_CCHC_sf"/>
</dbReference>
<feature type="domain" description="Peptidase A2" evidence="5">
    <location>
        <begin position="110"/>
        <end position="129"/>
    </location>
</feature>
<feature type="compositionally biased region" description="Polar residues" evidence="3">
    <location>
        <begin position="29"/>
        <end position="48"/>
    </location>
</feature>
<keyword evidence="2" id="KW-0479">Metal-binding</keyword>
<evidence type="ECO:0000256" key="3">
    <source>
        <dbReference type="SAM" id="MobiDB-lite"/>
    </source>
</evidence>
<dbReference type="GO" id="GO:0004190">
    <property type="term" value="F:aspartic-type endopeptidase activity"/>
    <property type="evidence" value="ECO:0007669"/>
    <property type="project" value="InterPro"/>
</dbReference>
<evidence type="ECO:0000313" key="7">
    <source>
        <dbReference type="Proteomes" id="UP000765509"/>
    </source>
</evidence>
<evidence type="ECO:0000313" key="6">
    <source>
        <dbReference type="EMBL" id="MBW0538648.1"/>
    </source>
</evidence>
<dbReference type="PROSITE" id="PS50158">
    <property type="entry name" value="ZF_CCHC"/>
    <property type="match status" value="1"/>
</dbReference>
<evidence type="ECO:0000256" key="1">
    <source>
        <dbReference type="ARBA" id="ARBA00022664"/>
    </source>
</evidence>
<evidence type="ECO:0008006" key="8">
    <source>
        <dbReference type="Google" id="ProtNLM"/>
    </source>
</evidence>
<dbReference type="InterPro" id="IPR001995">
    <property type="entry name" value="Peptidase_A2_cat"/>
</dbReference>
<keyword evidence="7" id="KW-1185">Reference proteome</keyword>
<feature type="region of interest" description="Disordered" evidence="3">
    <location>
        <begin position="23"/>
        <end position="55"/>
    </location>
</feature>
<keyword evidence="2" id="KW-0863">Zinc-finger</keyword>
<organism evidence="6 7">
    <name type="scientific">Austropuccinia psidii MF-1</name>
    <dbReference type="NCBI Taxonomy" id="1389203"/>
    <lineage>
        <taxon>Eukaryota</taxon>
        <taxon>Fungi</taxon>
        <taxon>Dikarya</taxon>
        <taxon>Basidiomycota</taxon>
        <taxon>Pucciniomycotina</taxon>
        <taxon>Pucciniomycetes</taxon>
        <taxon>Pucciniales</taxon>
        <taxon>Sphaerophragmiaceae</taxon>
        <taxon>Austropuccinia</taxon>
    </lineage>
</organism>
<keyword evidence="1" id="KW-0507">mRNA processing</keyword>
<dbReference type="GO" id="GO:0006397">
    <property type="term" value="P:mRNA processing"/>
    <property type="evidence" value="ECO:0007669"/>
    <property type="project" value="UniProtKB-KW"/>
</dbReference>
<dbReference type="OrthoDB" id="439192at2759"/>
<evidence type="ECO:0000259" key="4">
    <source>
        <dbReference type="PROSITE" id="PS50158"/>
    </source>
</evidence>
<dbReference type="GO" id="GO:0006508">
    <property type="term" value="P:proteolysis"/>
    <property type="evidence" value="ECO:0007669"/>
    <property type="project" value="InterPro"/>
</dbReference>
<name>A0A9Q3FIU6_9BASI</name>
<feature type="domain" description="CCHC-type" evidence="4">
    <location>
        <begin position="65"/>
        <end position="78"/>
    </location>
</feature>
<dbReference type="PROSITE" id="PS50175">
    <property type="entry name" value="ASP_PROT_RETROV"/>
    <property type="match status" value="1"/>
</dbReference>
<comment type="caution">
    <text evidence="6">The sequence shown here is derived from an EMBL/GenBank/DDBJ whole genome shotgun (WGS) entry which is preliminary data.</text>
</comment>
<dbReference type="GO" id="GO:0003676">
    <property type="term" value="F:nucleic acid binding"/>
    <property type="evidence" value="ECO:0007669"/>
    <property type="project" value="InterPro"/>
</dbReference>
<dbReference type="GO" id="GO:0008270">
    <property type="term" value="F:zinc ion binding"/>
    <property type="evidence" value="ECO:0007669"/>
    <property type="project" value="UniProtKB-KW"/>
</dbReference>
<proteinExistence type="predicted"/>
<protein>
    <recommendedName>
        <fullName evidence="8">CCHC-type domain-containing protein</fullName>
    </recommendedName>
</protein>
<dbReference type="InterPro" id="IPR001969">
    <property type="entry name" value="Aspartic_peptidase_AS"/>
</dbReference>
<dbReference type="Proteomes" id="UP000765509">
    <property type="component" value="Unassembled WGS sequence"/>
</dbReference>